<keyword evidence="1" id="KW-1133">Transmembrane helix</keyword>
<dbReference type="RefSeq" id="WP_161055458.1">
    <property type="nucleotide sequence ID" value="NZ_WWCT01000010.1"/>
</dbReference>
<comment type="caution">
    <text evidence="2">The sequence shown here is derived from an EMBL/GenBank/DDBJ whole genome shotgun (WGS) entry which is preliminary data.</text>
</comment>
<dbReference type="Proteomes" id="UP000642144">
    <property type="component" value="Unassembled WGS sequence"/>
</dbReference>
<keyword evidence="1" id="KW-0472">Membrane</keyword>
<gene>
    <name evidence="2" type="ORF">GTP69_14030</name>
</gene>
<protein>
    <submittedName>
        <fullName evidence="2">Uncharacterized protein</fullName>
    </submittedName>
</protein>
<sequence>MIISTDLANIAPPLAALAAGLISAVLYGRKRRWIDAALTGVAGAALAVAIADVRLPVGAAAPLAVSTEAGRISASDLYAIPAASGIVLSGDGVREAEWRDLPARPLQWKPAAADLLWLDFPRSMSVGRIFSLTVRRSSAPGQWRLQLLAENKQVLADSGLAAESQLSVQWLPPVAEAMVLQARLLDKDGKAIAQGPIPLQVKDAVPLQIQGRFDAPSFDSRALNQLLSDGGAVLDWNVTLGKSITRSETARAPLVAANAVFVDAAYVEHLSSAARAALLAQAGKGVPLVVLGGNASDAGMWQRDFGLSLRQQSPTTEKEDVRQFGALSLPPAQLNPSESVSASWTVLARDGRKQPWLWQRGLGQGRVVWIGVADWHKYAISSPHALALWWQSAMDLISLDGMQKAVWQMNDPLPVPGLRSEVCAQGMKDGAALTAEGYAAMTLAARTDKADAVCAAFWPQKAGWMKFRAAGMAEQGEEYVYAASDWPAWQKALRRAATMQYAARSAPMVAGQGAAATTADATVVTRSGAANATASASAAAIDTAVQVSAGAGIADGGSWPGARVAGVLFGLVLLALWWREQRQIGGAGDRL</sequence>
<name>A0ABW9W0U3_9BURK</name>
<evidence type="ECO:0000256" key="1">
    <source>
        <dbReference type="SAM" id="Phobius"/>
    </source>
</evidence>
<evidence type="ECO:0000313" key="3">
    <source>
        <dbReference type="Proteomes" id="UP000642144"/>
    </source>
</evidence>
<keyword evidence="1" id="KW-0812">Transmembrane</keyword>
<keyword evidence="3" id="KW-1185">Reference proteome</keyword>
<evidence type="ECO:0000313" key="2">
    <source>
        <dbReference type="EMBL" id="MYN27533.1"/>
    </source>
</evidence>
<organism evidence="2 3">
    <name type="scientific">Duganella levis</name>
    <dbReference type="NCBI Taxonomy" id="2692169"/>
    <lineage>
        <taxon>Bacteria</taxon>
        <taxon>Pseudomonadati</taxon>
        <taxon>Pseudomonadota</taxon>
        <taxon>Betaproteobacteria</taxon>
        <taxon>Burkholderiales</taxon>
        <taxon>Oxalobacteraceae</taxon>
        <taxon>Telluria group</taxon>
        <taxon>Duganella</taxon>
    </lineage>
</organism>
<reference evidence="2 3" key="1">
    <citation type="submission" date="2019-12" db="EMBL/GenBank/DDBJ databases">
        <title>Novel species isolated from a subtropical stream in China.</title>
        <authorList>
            <person name="Lu H."/>
        </authorList>
    </citation>
    <scope>NUCLEOTIDE SEQUENCE [LARGE SCALE GENOMIC DNA]</scope>
    <source>
        <strain evidence="2 3">CY42W</strain>
    </source>
</reference>
<feature type="transmembrane region" description="Helical" evidence="1">
    <location>
        <begin position="6"/>
        <end position="26"/>
    </location>
</feature>
<feature type="transmembrane region" description="Helical" evidence="1">
    <location>
        <begin position="33"/>
        <end position="51"/>
    </location>
</feature>
<accession>A0ABW9W0U3</accession>
<proteinExistence type="predicted"/>
<dbReference type="EMBL" id="WWCT01000010">
    <property type="protein sequence ID" value="MYN27533.1"/>
    <property type="molecule type" value="Genomic_DNA"/>
</dbReference>